<dbReference type="InParanoid" id="A0A804PDN5"/>
<keyword evidence="10" id="KW-1267">Proteomics identification</keyword>
<dbReference type="InterPro" id="IPR016140">
    <property type="entry name" value="Bifunc_inhib/LTP/seed_store"/>
</dbReference>
<evidence type="ECO:0000256" key="1">
    <source>
        <dbReference type="ARBA" id="ARBA00009748"/>
    </source>
</evidence>
<evidence type="ECO:0000313" key="8">
    <source>
        <dbReference type="EnsemblPlants" id="Zm00001eb227760_P001"/>
    </source>
</evidence>
<feature type="chain" id="PRO_5032344644" description="Bifunctional inhibitor/plant lipid transfer protein/seed storage helical domain-containing protein" evidence="6">
    <location>
        <begin position="27"/>
        <end position="258"/>
    </location>
</feature>
<reference evidence="9" key="1">
    <citation type="journal article" date="2009" name="Science">
        <title>The B73 maize genome: complexity, diversity, and dynamics.</title>
        <authorList>
            <person name="Schnable P.S."/>
            <person name="Ware D."/>
            <person name="Fulton R.S."/>
            <person name="Stein J.C."/>
            <person name="Wei F."/>
            <person name="Pasternak S."/>
            <person name="Liang C."/>
            <person name="Zhang J."/>
            <person name="Fulton L."/>
            <person name="Graves T.A."/>
            <person name="Minx P."/>
            <person name="Reily A.D."/>
            <person name="Courtney L."/>
            <person name="Kruchowski S.S."/>
            <person name="Tomlinson C."/>
            <person name="Strong C."/>
            <person name="Delehaunty K."/>
            <person name="Fronick C."/>
            <person name="Courtney B."/>
            <person name="Rock S.M."/>
            <person name="Belter E."/>
            <person name="Du F."/>
            <person name="Kim K."/>
            <person name="Abbott R.M."/>
            <person name="Cotton M."/>
            <person name="Levy A."/>
            <person name="Marchetto P."/>
            <person name="Ochoa K."/>
            <person name="Jackson S.M."/>
            <person name="Gillam B."/>
            <person name="Chen W."/>
            <person name="Yan L."/>
            <person name="Higginbotham J."/>
            <person name="Cardenas M."/>
            <person name="Waligorski J."/>
            <person name="Applebaum E."/>
            <person name="Phelps L."/>
            <person name="Falcone J."/>
            <person name="Kanchi K."/>
            <person name="Thane T."/>
            <person name="Scimone A."/>
            <person name="Thane N."/>
            <person name="Henke J."/>
            <person name="Wang T."/>
            <person name="Ruppert J."/>
            <person name="Shah N."/>
            <person name="Rotter K."/>
            <person name="Hodges J."/>
            <person name="Ingenthron E."/>
            <person name="Cordes M."/>
            <person name="Kohlberg S."/>
            <person name="Sgro J."/>
            <person name="Delgado B."/>
            <person name="Mead K."/>
            <person name="Chinwalla A."/>
            <person name="Leonard S."/>
            <person name="Crouse K."/>
            <person name="Collura K."/>
            <person name="Kudrna D."/>
            <person name="Currie J."/>
            <person name="He R."/>
            <person name="Angelova A."/>
            <person name="Rajasekar S."/>
            <person name="Mueller T."/>
            <person name="Lomeli R."/>
            <person name="Scara G."/>
            <person name="Ko A."/>
            <person name="Delaney K."/>
            <person name="Wissotski M."/>
            <person name="Lopez G."/>
            <person name="Campos D."/>
            <person name="Braidotti M."/>
            <person name="Ashley E."/>
            <person name="Golser W."/>
            <person name="Kim H."/>
            <person name="Lee S."/>
            <person name="Lin J."/>
            <person name="Dujmic Z."/>
            <person name="Kim W."/>
            <person name="Talag J."/>
            <person name="Zuccolo A."/>
            <person name="Fan C."/>
            <person name="Sebastian A."/>
            <person name="Kramer M."/>
            <person name="Spiegel L."/>
            <person name="Nascimento L."/>
            <person name="Zutavern T."/>
            <person name="Miller B."/>
            <person name="Ambroise C."/>
            <person name="Muller S."/>
            <person name="Spooner W."/>
            <person name="Narechania A."/>
            <person name="Ren L."/>
            <person name="Wei S."/>
            <person name="Kumari S."/>
            <person name="Faga B."/>
            <person name="Levy M.J."/>
            <person name="McMahan L."/>
            <person name="Van Buren P."/>
            <person name="Vaughn M.W."/>
            <person name="Ying K."/>
            <person name="Yeh C.-T."/>
            <person name="Emrich S.J."/>
            <person name="Jia Y."/>
            <person name="Kalyanaraman A."/>
            <person name="Hsia A.-P."/>
            <person name="Barbazuk W.B."/>
            <person name="Baucom R.S."/>
            <person name="Brutnell T.P."/>
            <person name="Carpita N.C."/>
            <person name="Chaparro C."/>
            <person name="Chia J.-M."/>
            <person name="Deragon J.-M."/>
            <person name="Estill J.C."/>
            <person name="Fu Y."/>
            <person name="Jeddeloh J.A."/>
            <person name="Han Y."/>
            <person name="Lee H."/>
            <person name="Li P."/>
            <person name="Lisch D.R."/>
            <person name="Liu S."/>
            <person name="Liu Z."/>
            <person name="Nagel D.H."/>
            <person name="McCann M.C."/>
            <person name="SanMiguel P."/>
            <person name="Myers A.M."/>
            <person name="Nettleton D."/>
            <person name="Nguyen J."/>
            <person name="Penning B.W."/>
            <person name="Ponnala L."/>
            <person name="Schneider K.L."/>
            <person name="Schwartz D.C."/>
            <person name="Sharma A."/>
            <person name="Soderlund C."/>
            <person name="Springer N.M."/>
            <person name="Sun Q."/>
            <person name="Wang H."/>
            <person name="Waterman M."/>
            <person name="Westerman R."/>
            <person name="Wolfgruber T.K."/>
            <person name="Yang L."/>
            <person name="Yu Y."/>
            <person name="Zhang L."/>
            <person name="Zhou S."/>
            <person name="Zhu Q."/>
            <person name="Bennetzen J.L."/>
            <person name="Dawe R.K."/>
            <person name="Jiang J."/>
            <person name="Jiang N."/>
            <person name="Presting G.G."/>
            <person name="Wessler S.R."/>
            <person name="Aluru S."/>
            <person name="Martienssen R.A."/>
            <person name="Clifton S.W."/>
            <person name="McCombie W.R."/>
            <person name="Wing R.A."/>
            <person name="Wilson R.K."/>
        </authorList>
    </citation>
    <scope>NUCLEOTIDE SEQUENCE [LARGE SCALE GENOMIC DNA]</scope>
    <source>
        <strain evidence="9">cv. B73</strain>
    </source>
</reference>
<keyword evidence="3" id="KW-1015">Disulfide bond</keyword>
<dbReference type="Gramene" id="Zm00001eb227760_T001">
    <property type="protein sequence ID" value="Zm00001eb227760_P001"/>
    <property type="gene ID" value="Zm00001eb227760"/>
</dbReference>
<keyword evidence="2 6" id="KW-0732">Signal</keyword>
<reference evidence="8" key="2">
    <citation type="submission" date="2019-07" db="EMBL/GenBank/DDBJ databases">
        <authorList>
            <person name="Seetharam A."/>
            <person name="Woodhouse M."/>
            <person name="Cannon E."/>
        </authorList>
    </citation>
    <scope>NUCLEOTIDE SEQUENCE [LARGE SCALE GENOMIC DNA]</scope>
    <source>
        <strain evidence="8">cv. B73</strain>
    </source>
</reference>
<name>A0A804PDN5_MAIZE</name>
<feature type="domain" description="Bifunctional inhibitor/plant lipid transfer protein/seed storage helical" evidence="7">
    <location>
        <begin position="21"/>
        <end position="108"/>
    </location>
</feature>
<evidence type="ECO:0000313" key="9">
    <source>
        <dbReference type="Proteomes" id="UP000007305"/>
    </source>
</evidence>
<proteinExistence type="evidence at protein level"/>
<keyword evidence="4" id="KW-0325">Glycoprotein</keyword>
<evidence type="ECO:0000256" key="3">
    <source>
        <dbReference type="ARBA" id="ARBA00023157"/>
    </source>
</evidence>
<dbReference type="Proteomes" id="UP000007305">
    <property type="component" value="Chromosome 5"/>
</dbReference>
<dbReference type="InterPro" id="IPR043325">
    <property type="entry name" value="LTSS"/>
</dbReference>
<dbReference type="SUPFAM" id="SSF47699">
    <property type="entry name" value="Bifunctional inhibitor/lipid-transfer protein/seed storage 2S albumin"/>
    <property type="match status" value="1"/>
</dbReference>
<sequence>MQQNAARLLAAAVACLALALAPSSDAQGTAVPSCAAKLVPCTGYLNSTSTAAPAAACCGPLREAAANETACLCAMLLNRAALRAFGVAPEQGLVLARRCNVTTDASACAAAGGSATDGSTAASSASTGSASSTSSSSSSGTAATSLLTATTHSTYIKRRSIQIFFSCSKLLFLIKKKEYKDTSPVLPELSAAVHLVSGQTNSQRRRRGASPEHDWRVLIARLQFHLVVGGHGVGVSAVAPAIFLAGSRIPDLYVLLLC</sequence>
<feature type="region of interest" description="Disordered" evidence="5">
    <location>
        <begin position="111"/>
        <end position="141"/>
    </location>
</feature>
<protein>
    <recommendedName>
        <fullName evidence="7">Bifunctional inhibitor/plant lipid transfer protein/seed storage helical domain-containing protein</fullName>
    </recommendedName>
</protein>
<evidence type="ECO:0000256" key="5">
    <source>
        <dbReference type="SAM" id="MobiDB-lite"/>
    </source>
</evidence>
<dbReference type="InterPro" id="IPR036312">
    <property type="entry name" value="Bifun_inhib/LTP/seed_sf"/>
</dbReference>
<evidence type="ECO:0000256" key="4">
    <source>
        <dbReference type="ARBA" id="ARBA00023180"/>
    </source>
</evidence>
<evidence type="ECO:0000256" key="6">
    <source>
        <dbReference type="SAM" id="SignalP"/>
    </source>
</evidence>
<dbReference type="PANTHER" id="PTHR33044">
    <property type="entry name" value="BIFUNCTIONAL INHIBITOR/LIPID-TRANSFER PROTEIN/SEED STORAGE 2S ALBUMIN SUPERFAMILY PROTEIN-RELATED"/>
    <property type="match status" value="1"/>
</dbReference>
<dbReference type="AlphaFoldDB" id="A0A804PDN5"/>
<dbReference type="Pfam" id="PF14368">
    <property type="entry name" value="LTP_2"/>
    <property type="match status" value="1"/>
</dbReference>
<evidence type="ECO:0007829" key="10">
    <source>
        <dbReference type="PeptideAtlas" id="A0A804PDN5"/>
    </source>
</evidence>
<keyword evidence="9" id="KW-1185">Reference proteome</keyword>
<organism evidence="8 9">
    <name type="scientific">Zea mays</name>
    <name type="common">Maize</name>
    <dbReference type="NCBI Taxonomy" id="4577"/>
    <lineage>
        <taxon>Eukaryota</taxon>
        <taxon>Viridiplantae</taxon>
        <taxon>Streptophyta</taxon>
        <taxon>Embryophyta</taxon>
        <taxon>Tracheophyta</taxon>
        <taxon>Spermatophyta</taxon>
        <taxon>Magnoliopsida</taxon>
        <taxon>Liliopsida</taxon>
        <taxon>Poales</taxon>
        <taxon>Poaceae</taxon>
        <taxon>PACMAD clade</taxon>
        <taxon>Panicoideae</taxon>
        <taxon>Andropogonodae</taxon>
        <taxon>Andropogoneae</taxon>
        <taxon>Tripsacinae</taxon>
        <taxon>Zea</taxon>
    </lineage>
</organism>
<evidence type="ECO:0000256" key="2">
    <source>
        <dbReference type="ARBA" id="ARBA00022729"/>
    </source>
</evidence>
<comment type="similarity">
    <text evidence="1">Belongs to the plant LTP family.</text>
</comment>
<feature type="signal peptide" evidence="6">
    <location>
        <begin position="1"/>
        <end position="26"/>
    </location>
</feature>
<accession>A0A804PDN5</accession>
<dbReference type="EnsemblPlants" id="Zm00001eb227760_T001">
    <property type="protein sequence ID" value="Zm00001eb227760_P001"/>
    <property type="gene ID" value="Zm00001eb227760"/>
</dbReference>
<dbReference type="Gene3D" id="1.10.110.10">
    <property type="entry name" value="Plant lipid-transfer and hydrophobic proteins"/>
    <property type="match status" value="1"/>
</dbReference>
<evidence type="ECO:0000259" key="7">
    <source>
        <dbReference type="Pfam" id="PF14368"/>
    </source>
</evidence>
<reference evidence="8" key="3">
    <citation type="submission" date="2021-05" db="UniProtKB">
        <authorList>
            <consortium name="EnsemblPlants"/>
        </authorList>
    </citation>
    <scope>IDENTIFICATION</scope>
    <source>
        <strain evidence="8">cv. B73</strain>
    </source>
</reference>